<feature type="region of interest" description="Disordered" evidence="2">
    <location>
        <begin position="159"/>
        <end position="188"/>
    </location>
</feature>
<sequence length="188" mass="20786">MAPSQRGKTSGVSASSFLDLQAEIAKHEADFAKNKAAGQTALVGGVKRPDKKPTVWTRHNKGVQGRASRDVELEAISKPTLDAARAILERKAQVYEKLSKGKSGGLTDKQVDTLLVNFDSKLDNYESDSDDVDESLTVPKPPVNDDDLIIEYEDEFGRMRTGRKSEIPRNLLPRDPNEEPDDDYECVI</sequence>
<name>A0AAW0GE98_9APHY</name>
<evidence type="ECO:0000256" key="2">
    <source>
        <dbReference type="SAM" id="MobiDB-lite"/>
    </source>
</evidence>
<accession>A0AAW0GE98</accession>
<comment type="caution">
    <text evidence="3">The sequence shown here is derived from an EMBL/GenBank/DDBJ whole genome shotgun (WGS) entry which is preliminary data.</text>
</comment>
<dbReference type="PANTHER" id="PTHR15885">
    <property type="entry name" value="COILED-COIL DOMAIN-CONTAINING PROTEIN 174"/>
    <property type="match status" value="1"/>
</dbReference>
<dbReference type="GO" id="GO:0005634">
    <property type="term" value="C:nucleus"/>
    <property type="evidence" value="ECO:0007669"/>
    <property type="project" value="TreeGrafter"/>
</dbReference>
<dbReference type="InterPro" id="IPR025066">
    <property type="entry name" value="CCDC174-like"/>
</dbReference>
<keyword evidence="4" id="KW-1185">Reference proteome</keyword>
<evidence type="ECO:0000313" key="4">
    <source>
        <dbReference type="Proteomes" id="UP001385951"/>
    </source>
</evidence>
<evidence type="ECO:0000313" key="3">
    <source>
        <dbReference type="EMBL" id="KAK7690787.1"/>
    </source>
</evidence>
<feature type="compositionally biased region" description="Acidic residues" evidence="2">
    <location>
        <begin position="125"/>
        <end position="134"/>
    </location>
</feature>
<feature type="region of interest" description="Disordered" evidence="2">
    <location>
        <begin position="42"/>
        <end position="66"/>
    </location>
</feature>
<evidence type="ECO:0000256" key="1">
    <source>
        <dbReference type="ARBA" id="ARBA00023054"/>
    </source>
</evidence>
<dbReference type="Proteomes" id="UP001385951">
    <property type="component" value="Unassembled WGS sequence"/>
</dbReference>
<dbReference type="AlphaFoldDB" id="A0AAW0GE98"/>
<feature type="compositionally biased region" description="Acidic residues" evidence="2">
    <location>
        <begin position="178"/>
        <end position="188"/>
    </location>
</feature>
<proteinExistence type="predicted"/>
<reference evidence="3 4" key="1">
    <citation type="submission" date="2022-09" db="EMBL/GenBank/DDBJ databases">
        <authorList>
            <person name="Palmer J.M."/>
        </authorList>
    </citation>
    <scope>NUCLEOTIDE SEQUENCE [LARGE SCALE GENOMIC DNA]</scope>
    <source>
        <strain evidence="3 4">DSM 7382</strain>
    </source>
</reference>
<keyword evidence="1" id="KW-0175">Coiled coil</keyword>
<organism evidence="3 4">
    <name type="scientific">Cerrena zonata</name>
    <dbReference type="NCBI Taxonomy" id="2478898"/>
    <lineage>
        <taxon>Eukaryota</taxon>
        <taxon>Fungi</taxon>
        <taxon>Dikarya</taxon>
        <taxon>Basidiomycota</taxon>
        <taxon>Agaricomycotina</taxon>
        <taxon>Agaricomycetes</taxon>
        <taxon>Polyporales</taxon>
        <taxon>Cerrenaceae</taxon>
        <taxon>Cerrena</taxon>
    </lineage>
</organism>
<gene>
    <name evidence="3" type="ORF">QCA50_005887</name>
</gene>
<feature type="region of interest" description="Disordered" evidence="2">
    <location>
        <begin position="125"/>
        <end position="147"/>
    </location>
</feature>
<protein>
    <submittedName>
        <fullName evidence="3">Uncharacterized protein</fullName>
    </submittedName>
</protein>
<dbReference type="PANTHER" id="PTHR15885:SF1">
    <property type="entry name" value="COILED-COIL DOMAIN-CONTAINING PROTEIN 174"/>
    <property type="match status" value="1"/>
</dbReference>
<dbReference type="EMBL" id="JASBNA010000006">
    <property type="protein sequence ID" value="KAK7690787.1"/>
    <property type="molecule type" value="Genomic_DNA"/>
</dbReference>